<feature type="non-terminal residue" evidence="5">
    <location>
        <position position="174"/>
    </location>
</feature>
<dbReference type="InterPro" id="IPR019787">
    <property type="entry name" value="Znf_PHD-finger"/>
</dbReference>
<reference evidence="5" key="1">
    <citation type="submission" date="2019-05" db="EMBL/GenBank/DDBJ databases">
        <title>Annotation for the trematode Fasciolopsis buski.</title>
        <authorList>
            <person name="Choi Y.-J."/>
        </authorList>
    </citation>
    <scope>NUCLEOTIDE SEQUENCE</scope>
    <source>
        <strain evidence="5">HT</strain>
        <tissue evidence="5">Whole worm</tissue>
    </source>
</reference>
<feature type="domain" description="PHD-type" evidence="4">
    <location>
        <begin position="55"/>
        <end position="105"/>
    </location>
</feature>
<gene>
    <name evidence="5" type="ORF">FBUS_09144</name>
</gene>
<name>A0A8E0RUF7_9TREM</name>
<proteinExistence type="predicted"/>
<keyword evidence="1" id="KW-0479">Metal-binding</keyword>
<dbReference type="EMBL" id="LUCM01006017">
    <property type="protein sequence ID" value="KAA0191940.1"/>
    <property type="molecule type" value="Genomic_DNA"/>
</dbReference>
<dbReference type="InterPro" id="IPR013083">
    <property type="entry name" value="Znf_RING/FYVE/PHD"/>
</dbReference>
<evidence type="ECO:0000313" key="5">
    <source>
        <dbReference type="EMBL" id="KAA0191940.1"/>
    </source>
</evidence>
<keyword evidence="6" id="KW-1185">Reference proteome</keyword>
<keyword evidence="2" id="KW-0863">Zinc-finger</keyword>
<dbReference type="GO" id="GO:0008270">
    <property type="term" value="F:zinc ion binding"/>
    <property type="evidence" value="ECO:0007669"/>
    <property type="project" value="UniProtKB-KW"/>
</dbReference>
<dbReference type="Pfam" id="PF00628">
    <property type="entry name" value="PHD"/>
    <property type="match status" value="1"/>
</dbReference>
<evidence type="ECO:0000256" key="2">
    <source>
        <dbReference type="ARBA" id="ARBA00022771"/>
    </source>
</evidence>
<protein>
    <submittedName>
        <fullName evidence="5">Putative set domain protein</fullName>
    </submittedName>
</protein>
<evidence type="ECO:0000259" key="4">
    <source>
        <dbReference type="Pfam" id="PF00628"/>
    </source>
</evidence>
<dbReference type="CDD" id="cd15489">
    <property type="entry name" value="PHD_SF"/>
    <property type="match status" value="1"/>
</dbReference>
<evidence type="ECO:0000256" key="1">
    <source>
        <dbReference type="ARBA" id="ARBA00022723"/>
    </source>
</evidence>
<evidence type="ECO:0000313" key="6">
    <source>
        <dbReference type="Proteomes" id="UP000728185"/>
    </source>
</evidence>
<dbReference type="Proteomes" id="UP000728185">
    <property type="component" value="Unassembled WGS sequence"/>
</dbReference>
<dbReference type="SUPFAM" id="SSF57903">
    <property type="entry name" value="FYVE/PHD zinc finger"/>
    <property type="match status" value="1"/>
</dbReference>
<dbReference type="OrthoDB" id="422362at2759"/>
<evidence type="ECO:0000256" key="3">
    <source>
        <dbReference type="ARBA" id="ARBA00022833"/>
    </source>
</evidence>
<sequence>IHSKIIVSVFCCAFFSYAKKRTSEVQNKHEEQRELDIEIHRLIVSPAQYRFQPVCHMCEVYSNAPGLMFRCRGPCGRLVHPACMRYKIPPPPENSREDRFRCPECLTGDFICRICGKPGDTNQKTGVGLVIPCQVVIPGSGFISTLFRCTLMLHRFLYFSYSAYNKSGSEMTFL</sequence>
<dbReference type="AlphaFoldDB" id="A0A8E0RUF7"/>
<accession>A0A8E0RUF7</accession>
<dbReference type="InterPro" id="IPR011011">
    <property type="entry name" value="Znf_FYVE_PHD"/>
</dbReference>
<keyword evidence="3" id="KW-0862">Zinc</keyword>
<dbReference type="Gene3D" id="3.30.40.10">
    <property type="entry name" value="Zinc/RING finger domain, C3HC4 (zinc finger)"/>
    <property type="match status" value="1"/>
</dbReference>
<organism evidence="5 6">
    <name type="scientific">Fasciolopsis buskii</name>
    <dbReference type="NCBI Taxonomy" id="27845"/>
    <lineage>
        <taxon>Eukaryota</taxon>
        <taxon>Metazoa</taxon>
        <taxon>Spiralia</taxon>
        <taxon>Lophotrochozoa</taxon>
        <taxon>Platyhelminthes</taxon>
        <taxon>Trematoda</taxon>
        <taxon>Digenea</taxon>
        <taxon>Plagiorchiida</taxon>
        <taxon>Echinostomata</taxon>
        <taxon>Echinostomatoidea</taxon>
        <taxon>Fasciolidae</taxon>
        <taxon>Fasciolopsis</taxon>
    </lineage>
</organism>
<comment type="caution">
    <text evidence="5">The sequence shown here is derived from an EMBL/GenBank/DDBJ whole genome shotgun (WGS) entry which is preliminary data.</text>
</comment>